<dbReference type="Proteomes" id="UP000538666">
    <property type="component" value="Unassembled WGS sequence"/>
</dbReference>
<evidence type="ECO:0000259" key="4">
    <source>
        <dbReference type="PROSITE" id="PS50887"/>
    </source>
</evidence>
<dbReference type="EMBL" id="JACHEK010000003">
    <property type="protein sequence ID" value="MBB6143636.1"/>
    <property type="molecule type" value="Genomic_DNA"/>
</dbReference>
<evidence type="ECO:0000259" key="3">
    <source>
        <dbReference type="PROSITE" id="PS50883"/>
    </source>
</evidence>
<protein>
    <submittedName>
        <fullName evidence="5">C-di-GMP-specific phosphodiesterase</fullName>
        <ecNumber evidence="5">3.1.4.52</ecNumber>
    </submittedName>
</protein>
<dbReference type="SMART" id="SM00065">
    <property type="entry name" value="GAF"/>
    <property type="match status" value="1"/>
</dbReference>
<dbReference type="InterPro" id="IPR043128">
    <property type="entry name" value="Rev_trsase/Diguanyl_cyclase"/>
</dbReference>
<dbReference type="InterPro" id="IPR001610">
    <property type="entry name" value="PAC"/>
</dbReference>
<dbReference type="SUPFAM" id="SSF55781">
    <property type="entry name" value="GAF domain-like"/>
    <property type="match status" value="1"/>
</dbReference>
<dbReference type="SUPFAM" id="SSF55073">
    <property type="entry name" value="Nucleotide cyclase"/>
    <property type="match status" value="1"/>
</dbReference>
<dbReference type="PROSITE" id="PS50113">
    <property type="entry name" value="PAC"/>
    <property type="match status" value="2"/>
</dbReference>
<dbReference type="PIRSF" id="PIRSF005925">
    <property type="entry name" value="Dos"/>
    <property type="match status" value="1"/>
</dbReference>
<dbReference type="InterPro" id="IPR000700">
    <property type="entry name" value="PAS-assoc_C"/>
</dbReference>
<dbReference type="SMART" id="SM00086">
    <property type="entry name" value="PAC"/>
    <property type="match status" value="2"/>
</dbReference>
<dbReference type="SMART" id="SM00052">
    <property type="entry name" value="EAL"/>
    <property type="match status" value="1"/>
</dbReference>
<dbReference type="PROSITE" id="PS50883">
    <property type="entry name" value="EAL"/>
    <property type="match status" value="1"/>
</dbReference>
<dbReference type="SUPFAM" id="SSF141868">
    <property type="entry name" value="EAL domain-like"/>
    <property type="match status" value="1"/>
</dbReference>
<feature type="domain" description="EAL" evidence="3">
    <location>
        <begin position="591"/>
        <end position="845"/>
    </location>
</feature>
<dbReference type="CDD" id="cd00130">
    <property type="entry name" value="PAS"/>
    <property type="match status" value="2"/>
</dbReference>
<dbReference type="InterPro" id="IPR000014">
    <property type="entry name" value="PAS"/>
</dbReference>
<accession>A0A841JQN0</accession>
<dbReference type="Gene3D" id="3.30.450.20">
    <property type="entry name" value="PAS domain"/>
    <property type="match status" value="2"/>
</dbReference>
<reference evidence="5 6" key="1">
    <citation type="submission" date="2020-08" db="EMBL/GenBank/DDBJ databases">
        <title>Genomic Encyclopedia of Type Strains, Phase IV (KMG-IV): sequencing the most valuable type-strain genomes for metagenomic binning, comparative biology and taxonomic classification.</title>
        <authorList>
            <person name="Goeker M."/>
        </authorList>
    </citation>
    <scope>NUCLEOTIDE SEQUENCE [LARGE SCALE GENOMIC DNA]</scope>
    <source>
        <strain evidence="5 6">DSM 103733</strain>
    </source>
</reference>
<keyword evidence="6" id="KW-1185">Reference proteome</keyword>
<dbReference type="SUPFAM" id="SSF55785">
    <property type="entry name" value="PYP-like sensor domain (PAS domain)"/>
    <property type="match status" value="2"/>
</dbReference>
<dbReference type="CDD" id="cd01948">
    <property type="entry name" value="EAL"/>
    <property type="match status" value="1"/>
</dbReference>
<dbReference type="InterPro" id="IPR000160">
    <property type="entry name" value="GGDEF_dom"/>
</dbReference>
<dbReference type="AlphaFoldDB" id="A0A841JQN0"/>
<dbReference type="GO" id="GO:0071111">
    <property type="term" value="F:cyclic-guanylate-specific phosphodiesterase activity"/>
    <property type="evidence" value="ECO:0007669"/>
    <property type="project" value="UniProtKB-EC"/>
</dbReference>
<dbReference type="FunFam" id="3.20.20.450:FF:000001">
    <property type="entry name" value="Cyclic di-GMP phosphodiesterase yahA"/>
    <property type="match status" value="1"/>
</dbReference>
<feature type="domain" description="PAC" evidence="2">
    <location>
        <begin position="82"/>
        <end position="132"/>
    </location>
</feature>
<dbReference type="NCBIfam" id="TIGR00254">
    <property type="entry name" value="GGDEF"/>
    <property type="match status" value="1"/>
</dbReference>
<comment type="caution">
    <text evidence="5">The sequence shown here is derived from an EMBL/GenBank/DDBJ whole genome shotgun (WGS) entry which is preliminary data.</text>
</comment>
<dbReference type="Gene3D" id="3.30.70.270">
    <property type="match status" value="1"/>
</dbReference>
<dbReference type="RefSeq" id="WP_050058756.1">
    <property type="nucleotide sequence ID" value="NZ_JACHEK010000003.1"/>
</dbReference>
<dbReference type="InterPro" id="IPR035919">
    <property type="entry name" value="EAL_sf"/>
</dbReference>
<dbReference type="Pfam" id="PF00563">
    <property type="entry name" value="EAL"/>
    <property type="match status" value="1"/>
</dbReference>
<dbReference type="PANTHER" id="PTHR44757:SF2">
    <property type="entry name" value="BIOFILM ARCHITECTURE MAINTENANCE PROTEIN MBAA"/>
    <property type="match status" value="1"/>
</dbReference>
<dbReference type="PANTHER" id="PTHR44757">
    <property type="entry name" value="DIGUANYLATE CYCLASE DGCP"/>
    <property type="match status" value="1"/>
</dbReference>
<evidence type="ECO:0000313" key="5">
    <source>
        <dbReference type="EMBL" id="MBB6143636.1"/>
    </source>
</evidence>
<feature type="domain" description="PAC" evidence="2">
    <location>
        <begin position="203"/>
        <end position="255"/>
    </location>
</feature>
<evidence type="ECO:0000259" key="2">
    <source>
        <dbReference type="PROSITE" id="PS50113"/>
    </source>
</evidence>
<dbReference type="SMART" id="SM00267">
    <property type="entry name" value="GGDEF"/>
    <property type="match status" value="1"/>
</dbReference>
<name>A0A841JQN0_9BACT</name>
<sequence length="856" mass="94720">MDPRHHQVLVPALEQAIDAVVLIDDTNRVTFFNTAAECLWGYDRSEVLGQPVTFLIPGDRQPYRDSYAEANQNGCENRTVGTSREVRIERKDGTEIWGSFSLSRVDVDGKIHYMGLIRDVTQEVKRRDELHLLSLAVNETDRAMLVLDQDRRIIYINRAFSDLFGYSLADVKGKLPSSFLAGASTEPETLTRFRRKGWELEGFTEDLLVYASSGDQIWVSAAVNPILNGSGSVTNVVVVLTDITPLKRIQSLQDDILEILAGDVSLPEVADFLCRRVEEIAPDIISSVLLVDSELKMRPLAGPSLPPAYSDAIDGVAIGEIAGSCGTAVWRGESVYVTDIETDPLWTPYRHLALPYGLKACWSSPIKLKGGRIAGTFAFYYREKRGPSQFHQQIVQACLHLCKLAIERDEARRQIALLSHFDPLTGLPNRAWFVAEVESLLQKAGNENRQVAFFAVNLDRFKDVNNSLGHTLGDKMLIEAAHRLQATFTTLAAVICRTGGDTFVVVMPDCDVAHASIRADRILHALSQPTDIPAFALSLSASIGISIFNDNGTDPETLLKYAETAMYQAKAAGRATYRFFSPEMNQLVESRLVLGAALRNALASNSLRLHYQPQVNLNSKKLYGVEALARWRHPEFGDISPVRFIPLAEEIGLIEIIGKWSLREACRQMAIWRRNGVAVPTVAVNLSPLHFRDTTLSKFVAELLNEFALPAACLTIEITESVMMNTGNETLKTLVALHELGVGLSMDDFGTGFSSLSSLTQMPINELKLDRSFMRNFETDPNAQAVTTAVVRIGQSLGMTVVSEGVETEDQARILRRLDCAVAQGYHFAKAMSPRDLERWISTTQPANAIPDRVGV</sequence>
<feature type="domain" description="PAS" evidence="1">
    <location>
        <begin position="5"/>
        <end position="74"/>
    </location>
</feature>
<feature type="domain" description="PAS" evidence="1">
    <location>
        <begin position="129"/>
        <end position="174"/>
    </location>
</feature>
<dbReference type="Gene3D" id="3.30.450.40">
    <property type="match status" value="1"/>
</dbReference>
<dbReference type="SMART" id="SM00091">
    <property type="entry name" value="PAS"/>
    <property type="match status" value="2"/>
</dbReference>
<dbReference type="PROSITE" id="PS50887">
    <property type="entry name" value="GGDEF"/>
    <property type="match status" value="1"/>
</dbReference>
<dbReference type="InterPro" id="IPR052155">
    <property type="entry name" value="Biofilm_reg_signaling"/>
</dbReference>
<organism evidence="5 6">
    <name type="scientific">Silvibacterium bohemicum</name>
    <dbReference type="NCBI Taxonomy" id="1577686"/>
    <lineage>
        <taxon>Bacteria</taxon>
        <taxon>Pseudomonadati</taxon>
        <taxon>Acidobacteriota</taxon>
        <taxon>Terriglobia</taxon>
        <taxon>Terriglobales</taxon>
        <taxon>Acidobacteriaceae</taxon>
        <taxon>Silvibacterium</taxon>
    </lineage>
</organism>
<dbReference type="NCBIfam" id="TIGR00229">
    <property type="entry name" value="sensory_box"/>
    <property type="match status" value="2"/>
</dbReference>
<dbReference type="PROSITE" id="PS50112">
    <property type="entry name" value="PAS"/>
    <property type="match status" value="2"/>
</dbReference>
<evidence type="ECO:0000313" key="6">
    <source>
        <dbReference type="Proteomes" id="UP000538666"/>
    </source>
</evidence>
<dbReference type="Pfam" id="PF13426">
    <property type="entry name" value="PAS_9"/>
    <property type="match status" value="2"/>
</dbReference>
<dbReference type="Pfam" id="PF13185">
    <property type="entry name" value="GAF_2"/>
    <property type="match status" value="1"/>
</dbReference>
<dbReference type="InterPro" id="IPR001633">
    <property type="entry name" value="EAL_dom"/>
</dbReference>
<evidence type="ECO:0000259" key="1">
    <source>
        <dbReference type="PROSITE" id="PS50112"/>
    </source>
</evidence>
<gene>
    <name evidence="5" type="ORF">HNQ77_001585</name>
</gene>
<dbReference type="EC" id="3.1.4.52" evidence="5"/>
<dbReference type="CDD" id="cd01949">
    <property type="entry name" value="GGDEF"/>
    <property type="match status" value="1"/>
</dbReference>
<dbReference type="InterPro" id="IPR012226">
    <property type="entry name" value="Diguanyl_cyclase/Pdiesterase"/>
</dbReference>
<dbReference type="InterPro" id="IPR035965">
    <property type="entry name" value="PAS-like_dom_sf"/>
</dbReference>
<dbReference type="Gene3D" id="3.20.20.450">
    <property type="entry name" value="EAL domain"/>
    <property type="match status" value="1"/>
</dbReference>
<dbReference type="InterPro" id="IPR029787">
    <property type="entry name" value="Nucleotide_cyclase"/>
</dbReference>
<feature type="domain" description="GGDEF" evidence="4">
    <location>
        <begin position="449"/>
        <end position="582"/>
    </location>
</feature>
<proteinExistence type="predicted"/>
<dbReference type="Pfam" id="PF00990">
    <property type="entry name" value="GGDEF"/>
    <property type="match status" value="1"/>
</dbReference>
<keyword evidence="5" id="KW-0378">Hydrolase</keyword>
<dbReference type="InterPro" id="IPR003018">
    <property type="entry name" value="GAF"/>
</dbReference>
<dbReference type="InterPro" id="IPR029016">
    <property type="entry name" value="GAF-like_dom_sf"/>
</dbReference>
<dbReference type="NCBIfam" id="NF008467">
    <property type="entry name" value="PRK11359.1"/>
    <property type="match status" value="1"/>
</dbReference>